<sequence>MLAGNNAALVSQYSAYAIACLKPGLQYFHEALDGPLQTSMNAFRAARLLSPSKMHEMNPMANEVDSLRAFPFLNEDSVINGLKEELPTYMSKAADVDPDYDPVQWWREHGEGLPRWSNVLEKALLVQPSSAGAERVFSLLSNTFGDHQYNCLEDYIKTSLMLQYNKRS</sequence>
<protein>
    <recommendedName>
        <fullName evidence="1">HAT C-terminal dimerisation domain-containing protein</fullName>
    </recommendedName>
</protein>
<dbReference type="EnsemblMetazoa" id="Aqu2.1.22000_001">
    <property type="protein sequence ID" value="Aqu2.1.22000_001"/>
    <property type="gene ID" value="Aqu2.1.22000"/>
</dbReference>
<dbReference type="GO" id="GO:0046983">
    <property type="term" value="F:protein dimerization activity"/>
    <property type="evidence" value="ECO:0007669"/>
    <property type="project" value="InterPro"/>
</dbReference>
<name>A0A1X7U2K3_AMPQE</name>
<evidence type="ECO:0000259" key="1">
    <source>
        <dbReference type="Pfam" id="PF05699"/>
    </source>
</evidence>
<dbReference type="InterPro" id="IPR012337">
    <property type="entry name" value="RNaseH-like_sf"/>
</dbReference>
<dbReference type="SUPFAM" id="SSF53098">
    <property type="entry name" value="Ribonuclease H-like"/>
    <property type="match status" value="1"/>
</dbReference>
<proteinExistence type="predicted"/>
<dbReference type="AlphaFoldDB" id="A0A1X7U2K3"/>
<dbReference type="Pfam" id="PF05699">
    <property type="entry name" value="Dimer_Tnp_hAT"/>
    <property type="match status" value="1"/>
</dbReference>
<feature type="domain" description="HAT C-terminal dimerisation" evidence="1">
    <location>
        <begin position="85"/>
        <end position="161"/>
    </location>
</feature>
<evidence type="ECO:0000313" key="2">
    <source>
        <dbReference type="EnsemblMetazoa" id="Aqu2.1.22000_001"/>
    </source>
</evidence>
<organism evidence="2">
    <name type="scientific">Amphimedon queenslandica</name>
    <name type="common">Sponge</name>
    <dbReference type="NCBI Taxonomy" id="400682"/>
    <lineage>
        <taxon>Eukaryota</taxon>
        <taxon>Metazoa</taxon>
        <taxon>Porifera</taxon>
        <taxon>Demospongiae</taxon>
        <taxon>Heteroscleromorpha</taxon>
        <taxon>Haplosclerida</taxon>
        <taxon>Niphatidae</taxon>
        <taxon>Amphimedon</taxon>
    </lineage>
</organism>
<dbReference type="InterPro" id="IPR008906">
    <property type="entry name" value="HATC_C_dom"/>
</dbReference>
<accession>A0A1X7U2K3</accession>
<reference evidence="2" key="1">
    <citation type="submission" date="2017-05" db="UniProtKB">
        <authorList>
            <consortium name="EnsemblMetazoa"/>
        </authorList>
    </citation>
    <scope>IDENTIFICATION</scope>
</reference>
<dbReference type="InParanoid" id="A0A1X7U2K3"/>